<dbReference type="CDD" id="cd06225">
    <property type="entry name" value="HAMP"/>
    <property type="match status" value="1"/>
</dbReference>
<evidence type="ECO:0000256" key="1">
    <source>
        <dbReference type="ARBA" id="ARBA00022500"/>
    </source>
</evidence>
<keyword evidence="4" id="KW-0472">Membrane</keyword>
<proteinExistence type="inferred from homology"/>
<dbReference type="InterPro" id="IPR013587">
    <property type="entry name" value="Nitrate/nitrite_sensing"/>
</dbReference>
<dbReference type="SMART" id="SM00304">
    <property type="entry name" value="HAMP"/>
    <property type="match status" value="1"/>
</dbReference>
<dbReference type="InterPro" id="IPR051310">
    <property type="entry name" value="MCP_chemotaxis"/>
</dbReference>
<dbReference type="EMBL" id="JAJTWT010000001">
    <property type="protein sequence ID" value="MCE4535902.1"/>
    <property type="molecule type" value="Genomic_DNA"/>
</dbReference>
<dbReference type="InterPro" id="IPR004090">
    <property type="entry name" value="Chemotax_Me-accpt_rcpt"/>
</dbReference>
<comment type="similarity">
    <text evidence="2">Belongs to the methyl-accepting chemotaxis (MCP) protein family.</text>
</comment>
<dbReference type="InterPro" id="IPR004089">
    <property type="entry name" value="MCPsignal_dom"/>
</dbReference>
<protein>
    <submittedName>
        <fullName evidence="7">Methyl-accepting chemotaxis protein</fullName>
    </submittedName>
</protein>
<feature type="domain" description="Methyl-accepting transducer" evidence="5">
    <location>
        <begin position="400"/>
        <end position="615"/>
    </location>
</feature>
<feature type="transmembrane region" description="Helical" evidence="4">
    <location>
        <begin position="20"/>
        <end position="39"/>
    </location>
</feature>
<dbReference type="PANTHER" id="PTHR43531:SF11">
    <property type="entry name" value="METHYL-ACCEPTING CHEMOTAXIS PROTEIN 3"/>
    <property type="match status" value="1"/>
</dbReference>
<dbReference type="PROSITE" id="PS50885">
    <property type="entry name" value="HAMP"/>
    <property type="match status" value="1"/>
</dbReference>
<evidence type="ECO:0000256" key="4">
    <source>
        <dbReference type="SAM" id="Phobius"/>
    </source>
</evidence>
<dbReference type="Pfam" id="PF00672">
    <property type="entry name" value="HAMP"/>
    <property type="match status" value="1"/>
</dbReference>
<sequence length="641" mass="67487">MNPFSPAIKVLHAMKYPYKLGLVSLFFALPIVALVVLLAQETQASIAFTQAERDGVEYVQPLRELLEHMQQHRGMAGAYLGGDASFEGRLAEKERQIAQVLERAQATDARHPEFNLSDRLQALAREWANVAATAAHTSPAESFALHTACISRLMGLLTDAADASNLTLDPDLGTYYVMDAVVSRLPAMTESLGQARALGAAAAARHGATVEERARLSGLHGTVRATLQGANRGLRIAMNANGPLKTRLQAAAAEQDASVQAFLDRLDSQLIRAPEITVTARDYFDAATATIAGIYRLDDLLAPELDRMLGERIDKLAWKRSAMLGLVALALLFVAYLYVSFYLSVMQVVHSLEDASQGMAAGDLEARARELGNDELARVSASFNGMAEKLREIVAQVRSAAQELLTAGGEVAGMAQSISRTVSEEAASVEETSASVEQMSASIAQNTGNAGVTDEMAARAARQAAEGGAAVAQTTGAMKSIAAKVGIIDDIAYQTNLLALNAAIEAARAGESGKGFAVVAAEVRKLAERSQVAALEIGELAGNSVEKAEHAGQLLGAMVPSIQKTSELVQQIAAASQEQASGVGQINAAMVQLSRTTQHSAGAAEELAATAEALSAQATQLQTLMAFFRIGRAPVAAVAAR</sequence>
<keyword evidence="8" id="KW-1185">Reference proteome</keyword>
<dbReference type="SMART" id="SM00283">
    <property type="entry name" value="MA"/>
    <property type="match status" value="1"/>
</dbReference>
<evidence type="ECO:0000259" key="5">
    <source>
        <dbReference type="PROSITE" id="PS50111"/>
    </source>
</evidence>
<dbReference type="PRINTS" id="PR00260">
    <property type="entry name" value="CHEMTRNSDUCR"/>
</dbReference>
<dbReference type="PROSITE" id="PS50111">
    <property type="entry name" value="CHEMOTAXIS_TRANSDUC_2"/>
    <property type="match status" value="1"/>
</dbReference>
<dbReference type="RefSeq" id="WP_233388700.1">
    <property type="nucleotide sequence ID" value="NZ_JAJTWT010000001.1"/>
</dbReference>
<keyword evidence="4" id="KW-0812">Transmembrane</keyword>
<evidence type="ECO:0000313" key="7">
    <source>
        <dbReference type="EMBL" id="MCE4535902.1"/>
    </source>
</evidence>
<comment type="caution">
    <text evidence="7">The sequence shown here is derived from an EMBL/GenBank/DDBJ whole genome shotgun (WGS) entry which is preliminary data.</text>
</comment>
<dbReference type="Pfam" id="PF08376">
    <property type="entry name" value="NIT"/>
    <property type="match status" value="1"/>
</dbReference>
<organism evidence="7 8">
    <name type="scientific">Pelomonas caseinilytica</name>
    <dbReference type="NCBI Taxonomy" id="2906763"/>
    <lineage>
        <taxon>Bacteria</taxon>
        <taxon>Pseudomonadati</taxon>
        <taxon>Pseudomonadota</taxon>
        <taxon>Betaproteobacteria</taxon>
        <taxon>Burkholderiales</taxon>
        <taxon>Sphaerotilaceae</taxon>
        <taxon>Roseateles</taxon>
    </lineage>
</organism>
<evidence type="ECO:0000259" key="6">
    <source>
        <dbReference type="PROSITE" id="PS50885"/>
    </source>
</evidence>
<evidence type="ECO:0000313" key="8">
    <source>
        <dbReference type="Proteomes" id="UP001201463"/>
    </source>
</evidence>
<feature type="domain" description="HAMP" evidence="6">
    <location>
        <begin position="343"/>
        <end position="395"/>
    </location>
</feature>
<evidence type="ECO:0000256" key="3">
    <source>
        <dbReference type="PROSITE-ProRule" id="PRU00284"/>
    </source>
</evidence>
<keyword evidence="3" id="KW-0807">Transducer</keyword>
<name>A0ABS8XAD6_9BURK</name>
<feature type="transmembrane region" description="Helical" evidence="4">
    <location>
        <begin position="322"/>
        <end position="343"/>
    </location>
</feature>
<dbReference type="Gene3D" id="1.10.287.950">
    <property type="entry name" value="Methyl-accepting chemotaxis protein"/>
    <property type="match status" value="1"/>
</dbReference>
<reference evidence="7 8" key="1">
    <citation type="submission" date="2021-12" db="EMBL/GenBank/DDBJ databases">
        <title>Genome seq of p7.</title>
        <authorList>
            <person name="Seo T."/>
        </authorList>
    </citation>
    <scope>NUCLEOTIDE SEQUENCE [LARGE SCALE GENOMIC DNA]</scope>
    <source>
        <strain evidence="7 8">P7</strain>
    </source>
</reference>
<dbReference type="Pfam" id="PF00015">
    <property type="entry name" value="MCPsignal"/>
    <property type="match status" value="1"/>
</dbReference>
<keyword evidence="1" id="KW-0145">Chemotaxis</keyword>
<dbReference type="Proteomes" id="UP001201463">
    <property type="component" value="Unassembled WGS sequence"/>
</dbReference>
<gene>
    <name evidence="7" type="ORF">LXT12_01340</name>
</gene>
<accession>A0ABS8XAD6</accession>
<dbReference type="SUPFAM" id="SSF58104">
    <property type="entry name" value="Methyl-accepting chemotaxis protein (MCP) signaling domain"/>
    <property type="match status" value="1"/>
</dbReference>
<evidence type="ECO:0000256" key="2">
    <source>
        <dbReference type="ARBA" id="ARBA00029447"/>
    </source>
</evidence>
<dbReference type="PANTHER" id="PTHR43531">
    <property type="entry name" value="PROTEIN ICFG"/>
    <property type="match status" value="1"/>
</dbReference>
<keyword evidence="4" id="KW-1133">Transmembrane helix</keyword>
<dbReference type="InterPro" id="IPR003660">
    <property type="entry name" value="HAMP_dom"/>
</dbReference>